<feature type="transmembrane region" description="Helical" evidence="1">
    <location>
        <begin position="20"/>
        <end position="42"/>
    </location>
</feature>
<dbReference type="InterPro" id="IPR009936">
    <property type="entry name" value="DUF1468"/>
</dbReference>
<evidence type="ECO:0000256" key="1">
    <source>
        <dbReference type="SAM" id="Phobius"/>
    </source>
</evidence>
<organism evidence="3 4">
    <name type="scientific">Undibacter mobilis</name>
    <dbReference type="NCBI Taxonomy" id="2292256"/>
    <lineage>
        <taxon>Bacteria</taxon>
        <taxon>Pseudomonadati</taxon>
        <taxon>Pseudomonadota</taxon>
        <taxon>Alphaproteobacteria</taxon>
        <taxon>Hyphomicrobiales</taxon>
        <taxon>Nitrobacteraceae</taxon>
        <taxon>Undibacter</taxon>
    </lineage>
</organism>
<reference evidence="4" key="1">
    <citation type="submission" date="2018-08" db="EMBL/GenBank/DDBJ databases">
        <authorList>
            <person name="Kim S.-J."/>
            <person name="Jung G.-Y."/>
        </authorList>
    </citation>
    <scope>NUCLEOTIDE SEQUENCE [LARGE SCALE GENOMIC DNA]</scope>
    <source>
        <strain evidence="4">GY_H</strain>
    </source>
</reference>
<evidence type="ECO:0000313" key="4">
    <source>
        <dbReference type="Proteomes" id="UP000263993"/>
    </source>
</evidence>
<proteinExistence type="predicted"/>
<comment type="caution">
    <text evidence="3">The sequence shown here is derived from an EMBL/GenBank/DDBJ whole genome shotgun (WGS) entry which is preliminary data.</text>
</comment>
<feature type="domain" description="DUF1468" evidence="2">
    <location>
        <begin position="23"/>
        <end position="168"/>
    </location>
</feature>
<dbReference type="Pfam" id="PF07331">
    <property type="entry name" value="TctB"/>
    <property type="match status" value="1"/>
</dbReference>
<name>A0A371B7Q7_9BRAD</name>
<keyword evidence="1" id="KW-0472">Membrane</keyword>
<dbReference type="AlphaFoldDB" id="A0A371B7Q7"/>
<keyword evidence="1" id="KW-1133">Transmembrane helix</keyword>
<dbReference type="Proteomes" id="UP000263993">
    <property type="component" value="Unassembled WGS sequence"/>
</dbReference>
<dbReference type="OrthoDB" id="7914375at2"/>
<feature type="transmembrane region" description="Helical" evidence="1">
    <location>
        <begin position="88"/>
        <end position="106"/>
    </location>
</feature>
<evidence type="ECO:0000259" key="2">
    <source>
        <dbReference type="Pfam" id="PF07331"/>
    </source>
</evidence>
<feature type="transmembrane region" description="Helical" evidence="1">
    <location>
        <begin position="190"/>
        <end position="209"/>
    </location>
</feature>
<gene>
    <name evidence="3" type="ORF">DXH78_01615</name>
</gene>
<feature type="transmembrane region" description="Helical" evidence="1">
    <location>
        <begin position="144"/>
        <end position="170"/>
    </location>
</feature>
<evidence type="ECO:0000313" key="3">
    <source>
        <dbReference type="EMBL" id="RDV03401.1"/>
    </source>
</evidence>
<feature type="transmembrane region" description="Helical" evidence="1">
    <location>
        <begin position="118"/>
        <end position="137"/>
    </location>
</feature>
<feature type="transmembrane region" description="Helical" evidence="1">
    <location>
        <begin position="54"/>
        <end position="76"/>
    </location>
</feature>
<keyword evidence="1" id="KW-0812">Transmembrane</keyword>
<accession>A0A371B7Q7</accession>
<dbReference type="EMBL" id="QRGO01000001">
    <property type="protein sequence ID" value="RDV03401.1"/>
    <property type="molecule type" value="Genomic_DNA"/>
</dbReference>
<dbReference type="RefSeq" id="WP_115515425.1">
    <property type="nucleotide sequence ID" value="NZ_QRGO01000001.1"/>
</dbReference>
<sequence length="215" mass="22838">MTNQPIEGRRHTAVPRYARIDVIGGALMVFIAALIWFGAIALDAGSLMRIGSGALPRALAVLLFLAGFVILLQGLLQSDSEAVRFYAAVRPGAIVIVAIAIFGLFIRGGNFGFMSTPQLGLMIVGPLTVFIAGCATPEMHVKSLLVLCFGLTAAMLVIFMDMLGVTIPVFPKFIQDPLTFSLGIDTVVRIAYAAYAAVAAVLYVAFFGLPEMPRG</sequence>
<keyword evidence="4" id="KW-1185">Reference proteome</keyword>
<protein>
    <recommendedName>
        <fullName evidence="2">DUF1468 domain-containing protein</fullName>
    </recommendedName>
</protein>